<dbReference type="Proteomes" id="UP001227095">
    <property type="component" value="Plasmid unnamed1"/>
</dbReference>
<geneLocation type="plasmid" evidence="2 3">
    <name>unnamed1</name>
</geneLocation>
<dbReference type="EMBL" id="CP123001">
    <property type="protein sequence ID" value="WGI71493.1"/>
    <property type="molecule type" value="Genomic_DNA"/>
</dbReference>
<evidence type="ECO:0000313" key="3">
    <source>
        <dbReference type="Proteomes" id="UP001227095"/>
    </source>
</evidence>
<keyword evidence="2" id="KW-0614">Plasmid</keyword>
<proteinExistence type="predicted"/>
<feature type="region of interest" description="Disordered" evidence="1">
    <location>
        <begin position="26"/>
        <end position="58"/>
    </location>
</feature>
<name>A0ABY8MAH0_9HYPH</name>
<organism evidence="2 3">
    <name type="scientific">Neorhizobium petrolearium</name>
    <dbReference type="NCBI Taxonomy" id="515361"/>
    <lineage>
        <taxon>Bacteria</taxon>
        <taxon>Pseudomonadati</taxon>
        <taxon>Pseudomonadota</taxon>
        <taxon>Alphaproteobacteria</taxon>
        <taxon>Hyphomicrobiales</taxon>
        <taxon>Rhizobiaceae</taxon>
        <taxon>Rhizobium/Agrobacterium group</taxon>
        <taxon>Neorhizobium</taxon>
    </lineage>
</organism>
<reference evidence="2 3" key="1">
    <citation type="submission" date="2023-04" db="EMBL/GenBank/DDBJ databases">
        <title>Neorhizobium petrolearium OS53, complete genome.</title>
        <authorList>
            <person name="Yu T."/>
        </authorList>
    </citation>
    <scope>NUCLEOTIDE SEQUENCE [LARGE SCALE GENOMIC DNA]</scope>
    <source>
        <strain evidence="2 3">OS53</strain>
        <plasmid evidence="2 3">unnamed1</plasmid>
    </source>
</reference>
<dbReference type="RefSeq" id="WP_227705673.1">
    <property type="nucleotide sequence ID" value="NZ_CP123001.1"/>
</dbReference>
<keyword evidence="3" id="KW-1185">Reference proteome</keyword>
<sequence length="108" mass="12222">MELTREGLLLLKALLTGALKVRASLERRRPDPSRLSRPVMLKDFSPSAPRHDPPMTRGLGDIAIKEKHDYKTHDIVMWAAGLREALLEVFVARWLLLAMIAQSRISLP</sequence>
<evidence type="ECO:0000313" key="2">
    <source>
        <dbReference type="EMBL" id="WGI71493.1"/>
    </source>
</evidence>
<protein>
    <submittedName>
        <fullName evidence="2">Uncharacterized protein</fullName>
    </submittedName>
</protein>
<gene>
    <name evidence="2" type="ORF">QEO92_29630</name>
</gene>
<accession>A0ABY8MAH0</accession>
<evidence type="ECO:0000256" key="1">
    <source>
        <dbReference type="SAM" id="MobiDB-lite"/>
    </source>
</evidence>